<dbReference type="GO" id="GO:0012505">
    <property type="term" value="C:endomembrane system"/>
    <property type="evidence" value="ECO:0007669"/>
    <property type="project" value="UniProtKB-SubCell"/>
</dbReference>
<keyword evidence="4 5" id="KW-0472">Membrane</keyword>
<feature type="transmembrane region" description="Helical" evidence="5">
    <location>
        <begin position="174"/>
        <end position="197"/>
    </location>
</feature>
<dbReference type="GO" id="GO:0016020">
    <property type="term" value="C:membrane"/>
    <property type="evidence" value="ECO:0007669"/>
    <property type="project" value="InterPro"/>
</dbReference>
<dbReference type="Gene3D" id="2.30.42.10">
    <property type="match status" value="1"/>
</dbReference>
<protein>
    <submittedName>
        <fullName evidence="7">Zinc metallopeptidase RseP</fullName>
    </submittedName>
</protein>
<dbReference type="Proteomes" id="UP000092403">
    <property type="component" value="Unassembled WGS sequence"/>
</dbReference>
<dbReference type="GO" id="GO:0004222">
    <property type="term" value="F:metalloendopeptidase activity"/>
    <property type="evidence" value="ECO:0007669"/>
    <property type="project" value="InterPro"/>
</dbReference>
<dbReference type="AlphaFoldDB" id="A0A150II69"/>
<gene>
    <name evidence="7" type="ORF">APG10_01554</name>
    <name evidence="8" type="ORF">APG11_01621</name>
    <name evidence="9" type="ORF">APG12_01743</name>
</gene>
<dbReference type="GO" id="GO:0031293">
    <property type="term" value="P:membrane protein intracellular domain proteolysis"/>
    <property type="evidence" value="ECO:0007669"/>
    <property type="project" value="TreeGrafter"/>
</dbReference>
<keyword evidence="2 5" id="KW-0812">Transmembrane</keyword>
<dbReference type="PANTHER" id="PTHR13325:SF3">
    <property type="entry name" value="MEMBRANE-BOUND TRANSCRIPTION FACTOR SITE-2 PROTEASE"/>
    <property type="match status" value="1"/>
</dbReference>
<dbReference type="Pfam" id="PF02163">
    <property type="entry name" value="Peptidase_M50"/>
    <property type="match status" value="1"/>
</dbReference>
<evidence type="ECO:0000313" key="10">
    <source>
        <dbReference type="Proteomes" id="UP000091929"/>
    </source>
</evidence>
<dbReference type="Proteomes" id="UP000092401">
    <property type="component" value="Unassembled WGS sequence"/>
</dbReference>
<dbReference type="InterPro" id="IPR036034">
    <property type="entry name" value="PDZ_sf"/>
</dbReference>
<feature type="transmembrane region" description="Helical" evidence="5">
    <location>
        <begin position="6"/>
        <end position="22"/>
    </location>
</feature>
<evidence type="ECO:0000313" key="11">
    <source>
        <dbReference type="Proteomes" id="UP000092401"/>
    </source>
</evidence>
<accession>A0A150IPF9</accession>
<organism evidence="7 11">
    <name type="scientific">Candidatus Methanofastidiosum methylothiophilum</name>
    <dbReference type="NCBI Taxonomy" id="1705564"/>
    <lineage>
        <taxon>Archaea</taxon>
        <taxon>Methanobacteriati</taxon>
        <taxon>Methanobacteriota</taxon>
        <taxon>Stenosarchaea group</taxon>
        <taxon>Candidatus Methanofastidiosia</taxon>
        <taxon>Candidatus Methanofastidiosales</taxon>
        <taxon>Candidatus Methanofastidiosaceae</taxon>
        <taxon>Candidatus Methanofastidiosum</taxon>
    </lineage>
</organism>
<evidence type="ECO:0000256" key="3">
    <source>
        <dbReference type="ARBA" id="ARBA00022989"/>
    </source>
</evidence>
<evidence type="ECO:0000256" key="4">
    <source>
        <dbReference type="ARBA" id="ARBA00023136"/>
    </source>
</evidence>
<evidence type="ECO:0000313" key="7">
    <source>
        <dbReference type="EMBL" id="KYC44649.1"/>
    </source>
</evidence>
<evidence type="ECO:0000256" key="5">
    <source>
        <dbReference type="SAM" id="Phobius"/>
    </source>
</evidence>
<dbReference type="GO" id="GO:0005737">
    <property type="term" value="C:cytoplasm"/>
    <property type="evidence" value="ECO:0007669"/>
    <property type="project" value="TreeGrafter"/>
</dbReference>
<dbReference type="PATRIC" id="fig|1706438.3.peg.1751"/>
<comment type="subcellular location">
    <subcellularLocation>
        <location evidence="1">Endomembrane system</location>
        <topology evidence="1">Multi-pass membrane protein</topology>
    </subcellularLocation>
</comment>
<dbReference type="PRINTS" id="PR01000">
    <property type="entry name" value="SREBPS2PTASE"/>
</dbReference>
<accession>A0A150II69</accession>
<reference evidence="10 11" key="1">
    <citation type="journal article" date="2016" name="ISME J.">
        <title>Chasing the elusive Euryarchaeota class WSA2: genomes reveal a uniquely fastidious methyl-reducing methanogen.</title>
        <authorList>
            <person name="Nobu M.K."/>
            <person name="Narihiro T."/>
            <person name="Kuroda K."/>
            <person name="Mei R."/>
            <person name="Liu W.T."/>
        </authorList>
    </citation>
    <scope>NUCLEOTIDE SEQUENCE [LARGE SCALE GENOMIC DNA]</scope>
    <source>
        <strain evidence="7">B03fssc0709_Meth_Bin005</strain>
        <strain evidence="8">B15fssc0709_Meth_Bin003</strain>
        <strain evidence="9">BMIXfssc0709_Meth_Bin006</strain>
    </source>
</reference>
<evidence type="ECO:0000313" key="9">
    <source>
        <dbReference type="EMBL" id="KYC48970.1"/>
    </source>
</evidence>
<name>A0A150II69_9EURY</name>
<feature type="transmembrane region" description="Helical" evidence="5">
    <location>
        <begin position="346"/>
        <end position="367"/>
    </location>
</feature>
<evidence type="ECO:0000313" key="8">
    <source>
        <dbReference type="EMBL" id="KYC46863.1"/>
    </source>
</evidence>
<dbReference type="InterPro" id="IPR008915">
    <property type="entry name" value="Peptidase_M50"/>
</dbReference>
<evidence type="ECO:0000259" key="6">
    <source>
        <dbReference type="Pfam" id="PF02163"/>
    </source>
</evidence>
<feature type="transmembrane region" description="Helical" evidence="5">
    <location>
        <begin position="103"/>
        <end position="124"/>
    </location>
</feature>
<evidence type="ECO:0000256" key="2">
    <source>
        <dbReference type="ARBA" id="ARBA00022692"/>
    </source>
</evidence>
<dbReference type="SUPFAM" id="SSF50156">
    <property type="entry name" value="PDZ domain-like"/>
    <property type="match status" value="1"/>
</dbReference>
<dbReference type="EMBL" id="LNGE01000050">
    <property type="protein sequence ID" value="KYC44649.1"/>
    <property type="molecule type" value="Genomic_DNA"/>
</dbReference>
<dbReference type="Proteomes" id="UP000091929">
    <property type="component" value="Unassembled WGS sequence"/>
</dbReference>
<evidence type="ECO:0000256" key="1">
    <source>
        <dbReference type="ARBA" id="ARBA00004127"/>
    </source>
</evidence>
<feature type="transmembrane region" description="Helical" evidence="5">
    <location>
        <begin position="302"/>
        <end position="325"/>
    </location>
</feature>
<sequence length="368" mass="40560">MNPLYVVLIGIILFWVVLSEVNKRYNLSKYGVDFQGIILLWRTKRFNDFIDNVSKKGKKVWNVYSIIGIGAAVVGMVTVFYFLFSNAVKVLLSPEPSPGVGFVIPGVTVPFWYSIIGLIVVLMVHEGSHGVIARANNIKLKSTGLALFVAIPGAFVEPDEEELKKTSRLTRMKVYAAGSMANFVTALIAFVLIVGLVNPLLTPSGIQIVSIEDSSSAFGLLSQGDIITEINGIKIESLQNFYDIMQDTKPGDQLNIVSDKSTFNITLSDHPREPGKGYIGIVTSQYYSSPINMKILTPISGVLFWVFLLNFNIGLINLFPLPFLFDGGKIFKEIVDTKFSEANSNTIQKVFAIIGIMLFAINILPSFL</sequence>
<dbReference type="PANTHER" id="PTHR13325">
    <property type="entry name" value="PROTEASE M50 MEMBRANE-BOUND TRANSCRIPTION FACTOR SITE 2 PROTEASE"/>
    <property type="match status" value="1"/>
</dbReference>
<accession>A0A150IVJ0</accession>
<comment type="caution">
    <text evidence="7">The sequence shown here is derived from an EMBL/GenBank/DDBJ whole genome shotgun (WGS) entry which is preliminary data.</text>
</comment>
<feature type="domain" description="Peptidase M50" evidence="6">
    <location>
        <begin position="114"/>
        <end position="359"/>
    </location>
</feature>
<dbReference type="InterPro" id="IPR001193">
    <property type="entry name" value="MBTPS2"/>
</dbReference>
<feature type="transmembrane region" description="Helical" evidence="5">
    <location>
        <begin position="63"/>
        <end position="83"/>
    </location>
</feature>
<dbReference type="EMBL" id="LNJC01000054">
    <property type="protein sequence ID" value="KYC48970.1"/>
    <property type="molecule type" value="Genomic_DNA"/>
</dbReference>
<dbReference type="EMBL" id="LNGF01000042">
    <property type="protein sequence ID" value="KYC46863.1"/>
    <property type="molecule type" value="Genomic_DNA"/>
</dbReference>
<dbReference type="PATRIC" id="fig|1706437.3.peg.1628"/>
<keyword evidence="3 5" id="KW-1133">Transmembrane helix</keyword>
<dbReference type="PATRIC" id="fig|1706436.3.peg.1572"/>
<proteinExistence type="predicted"/>